<dbReference type="PANTHER" id="PTHR36503">
    <property type="entry name" value="BLR2520 PROTEIN"/>
    <property type="match status" value="1"/>
</dbReference>
<sequence length="132" mass="15038">MTTVFANFPVTDLPRSIVFYEALGFQKNEEFSNEQASALVWDDTFWVMLLTTPFYEEFLSAGKVVADTKKVSGALVAFTVDSVEKVKELGRLAEQHGGRVRRVNRDIPEELMYELEIEDPDGNQLEPCWLKS</sequence>
<accession>E6LF21</accession>
<dbReference type="OrthoDB" id="9798430at2"/>
<name>E6LF21_ENTI1</name>
<dbReference type="SUPFAM" id="SSF54593">
    <property type="entry name" value="Glyoxalase/Bleomycin resistance protein/Dihydroxybiphenyl dioxygenase"/>
    <property type="match status" value="1"/>
</dbReference>
<gene>
    <name evidence="2" type="primary">gloA</name>
    <name evidence="2" type="ORF">HMPREF9088_0935</name>
</gene>
<dbReference type="eggNOG" id="COG3607">
    <property type="taxonomic scope" value="Bacteria"/>
</dbReference>
<protein>
    <submittedName>
        <fullName evidence="2">Glyoxalase family protein</fullName>
        <ecNumber evidence="2">4.4.1.5</ecNumber>
    </submittedName>
</protein>
<organism evidence="2 3">
    <name type="scientific">Enterococcus italicus (strain DSM 15952 / CCUG 50447 / LMG 22039 / TP 1.5)</name>
    <dbReference type="NCBI Taxonomy" id="888064"/>
    <lineage>
        <taxon>Bacteria</taxon>
        <taxon>Bacillati</taxon>
        <taxon>Bacillota</taxon>
        <taxon>Bacilli</taxon>
        <taxon>Lactobacillales</taxon>
        <taxon>Enterococcaceae</taxon>
        <taxon>Enterococcus</taxon>
    </lineage>
</organism>
<dbReference type="AlphaFoldDB" id="E6LF21"/>
<dbReference type="Gene3D" id="3.10.180.10">
    <property type="entry name" value="2,3-Dihydroxybiphenyl 1,2-Dioxygenase, domain 1"/>
    <property type="match status" value="1"/>
</dbReference>
<dbReference type="InterPro" id="IPR004360">
    <property type="entry name" value="Glyas_Fos-R_dOase_dom"/>
</dbReference>
<dbReference type="RefSeq" id="WP_007207954.1">
    <property type="nucleotide sequence ID" value="NZ_GL622241.1"/>
</dbReference>
<dbReference type="Pfam" id="PF00903">
    <property type="entry name" value="Glyoxalase"/>
    <property type="match status" value="1"/>
</dbReference>
<evidence type="ECO:0000313" key="3">
    <source>
        <dbReference type="Proteomes" id="UP000010296"/>
    </source>
</evidence>
<dbReference type="GO" id="GO:0004462">
    <property type="term" value="F:lactoylglutathione lyase activity"/>
    <property type="evidence" value="ECO:0007669"/>
    <property type="project" value="UniProtKB-EC"/>
</dbReference>
<keyword evidence="3" id="KW-1185">Reference proteome</keyword>
<dbReference type="EMBL" id="AEPV01000035">
    <property type="protein sequence ID" value="EFU74194.1"/>
    <property type="molecule type" value="Genomic_DNA"/>
</dbReference>
<reference evidence="2 3" key="1">
    <citation type="submission" date="2010-12" db="EMBL/GenBank/DDBJ databases">
        <authorList>
            <person name="Muzny D."/>
            <person name="Qin X."/>
            <person name="Deng J."/>
            <person name="Jiang H."/>
            <person name="Liu Y."/>
            <person name="Qu J."/>
            <person name="Song X.-Z."/>
            <person name="Zhang L."/>
            <person name="Thornton R."/>
            <person name="Coyle M."/>
            <person name="Francisco L."/>
            <person name="Jackson L."/>
            <person name="Javaid M."/>
            <person name="Korchina V."/>
            <person name="Kovar C."/>
            <person name="Mata R."/>
            <person name="Mathew T."/>
            <person name="Ngo R."/>
            <person name="Nguyen L."/>
            <person name="Nguyen N."/>
            <person name="Okwuonu G."/>
            <person name="Ongeri F."/>
            <person name="Pham C."/>
            <person name="Simmons D."/>
            <person name="Wilczek-Boney K."/>
            <person name="Hale W."/>
            <person name="Jakkamsetti A."/>
            <person name="Pham P."/>
            <person name="Ruth R."/>
            <person name="San Lucas F."/>
            <person name="Warren J."/>
            <person name="Zhang J."/>
            <person name="Zhao Z."/>
            <person name="Zhou C."/>
            <person name="Zhu D."/>
            <person name="Lee S."/>
            <person name="Bess C."/>
            <person name="Blankenburg K."/>
            <person name="Forbes L."/>
            <person name="Fu Q."/>
            <person name="Gubbala S."/>
            <person name="Hirani K."/>
            <person name="Jayaseelan J.C."/>
            <person name="Lara F."/>
            <person name="Munidasa M."/>
            <person name="Palculict T."/>
            <person name="Patil S."/>
            <person name="Pu L.-L."/>
            <person name="Saada N."/>
            <person name="Tang L."/>
            <person name="Weissenberger G."/>
            <person name="Zhu Y."/>
            <person name="Hemphill L."/>
            <person name="Shang Y."/>
            <person name="Youmans B."/>
            <person name="Ayvaz T."/>
            <person name="Ross M."/>
            <person name="Santibanez J."/>
            <person name="Aqrawi P."/>
            <person name="Gross S."/>
            <person name="Joshi V."/>
            <person name="Fowler G."/>
            <person name="Nazareth L."/>
            <person name="Reid J."/>
            <person name="Worley K."/>
            <person name="Petrosino J."/>
            <person name="Highlander S."/>
            <person name="Gibbs R."/>
        </authorList>
    </citation>
    <scope>NUCLEOTIDE SEQUENCE [LARGE SCALE GENOMIC DNA]</scope>
    <source>
        <strain evidence="3">DSM 15952 / CCUG 50447 / LMG 22039 / TP 1.5</strain>
    </source>
</reference>
<dbReference type="PANTHER" id="PTHR36503:SF2">
    <property type="entry name" value="BLR2408 PROTEIN"/>
    <property type="match status" value="1"/>
</dbReference>
<evidence type="ECO:0000259" key="1">
    <source>
        <dbReference type="Pfam" id="PF00903"/>
    </source>
</evidence>
<dbReference type="EC" id="4.4.1.5" evidence="2"/>
<dbReference type="STRING" id="888064.HMPREF9088_0935"/>
<evidence type="ECO:0000313" key="2">
    <source>
        <dbReference type="EMBL" id="EFU74194.1"/>
    </source>
</evidence>
<dbReference type="Proteomes" id="UP000010296">
    <property type="component" value="Unassembled WGS sequence"/>
</dbReference>
<dbReference type="InterPro" id="IPR029068">
    <property type="entry name" value="Glyas_Bleomycin-R_OHBP_Dase"/>
</dbReference>
<feature type="domain" description="Glyoxalase/fosfomycin resistance/dioxygenase" evidence="1">
    <location>
        <begin position="8"/>
        <end position="126"/>
    </location>
</feature>
<dbReference type="HOGENOM" id="CLU_046006_21_0_9"/>
<comment type="caution">
    <text evidence="2">The sequence shown here is derived from an EMBL/GenBank/DDBJ whole genome shotgun (WGS) entry which is preliminary data.</text>
</comment>
<keyword evidence="2" id="KW-0456">Lyase</keyword>
<dbReference type="PATRIC" id="fig|888064.11.peg.2210"/>
<proteinExistence type="predicted"/>